<accession>A0ABQ8V320</accession>
<keyword evidence="2" id="KW-1185">Reference proteome</keyword>
<gene>
    <name evidence="1" type="ORF">C8R41DRAFT_853161</name>
</gene>
<dbReference type="SUPFAM" id="SSF54695">
    <property type="entry name" value="POZ domain"/>
    <property type="match status" value="1"/>
</dbReference>
<reference evidence="1" key="1">
    <citation type="submission" date="2022-08" db="EMBL/GenBank/DDBJ databases">
        <title>A Global Phylogenomic Analysis of the Shiitake Genus Lentinula.</title>
        <authorList>
            <consortium name="DOE Joint Genome Institute"/>
            <person name="Sierra-Patev S."/>
            <person name="Min B."/>
            <person name="Naranjo-Ortiz M."/>
            <person name="Looney B."/>
            <person name="Konkel Z."/>
            <person name="Slot J.C."/>
            <person name="Sakamoto Y."/>
            <person name="Steenwyk J.L."/>
            <person name="Rokas A."/>
            <person name="Carro J."/>
            <person name="Camarero S."/>
            <person name="Ferreira P."/>
            <person name="Molpeceres G."/>
            <person name="Ruiz-Duenas F.J."/>
            <person name="Serrano A."/>
            <person name="Henrissat B."/>
            <person name="Drula E."/>
            <person name="Hughes K.W."/>
            <person name="Mata J.L."/>
            <person name="Ishikawa N.K."/>
            <person name="Vargas-Isla R."/>
            <person name="Ushijima S."/>
            <person name="Smith C.A."/>
            <person name="Ahrendt S."/>
            <person name="Andreopoulos W."/>
            <person name="He G."/>
            <person name="Labutti K."/>
            <person name="Lipzen A."/>
            <person name="Ng V."/>
            <person name="Riley R."/>
            <person name="Sandor L."/>
            <person name="Barry K."/>
            <person name="Martinez A.T."/>
            <person name="Xiao Y."/>
            <person name="Gibbons J.G."/>
            <person name="Terashima K."/>
            <person name="Grigoriev I.V."/>
            <person name="Hibbett D.S."/>
        </authorList>
    </citation>
    <scope>NUCLEOTIDE SEQUENCE</scope>
    <source>
        <strain evidence="1">RHP3577 ss4</strain>
    </source>
</reference>
<protein>
    <recommendedName>
        <fullName evidence="3">BTB domain-containing protein</fullName>
    </recommendedName>
</protein>
<proteinExistence type="predicted"/>
<dbReference type="Proteomes" id="UP001150217">
    <property type="component" value="Unassembled WGS sequence"/>
</dbReference>
<organism evidence="1 2">
    <name type="scientific">Lentinula lateritia</name>
    <dbReference type="NCBI Taxonomy" id="40482"/>
    <lineage>
        <taxon>Eukaryota</taxon>
        <taxon>Fungi</taxon>
        <taxon>Dikarya</taxon>
        <taxon>Basidiomycota</taxon>
        <taxon>Agaricomycotina</taxon>
        <taxon>Agaricomycetes</taxon>
        <taxon>Agaricomycetidae</taxon>
        <taxon>Agaricales</taxon>
        <taxon>Marasmiineae</taxon>
        <taxon>Omphalotaceae</taxon>
        <taxon>Lentinula</taxon>
    </lineage>
</organism>
<dbReference type="EMBL" id="JANVFT010000096">
    <property type="protein sequence ID" value="KAJ4469334.1"/>
    <property type="molecule type" value="Genomic_DNA"/>
</dbReference>
<evidence type="ECO:0008006" key="3">
    <source>
        <dbReference type="Google" id="ProtNLM"/>
    </source>
</evidence>
<evidence type="ECO:0000313" key="1">
    <source>
        <dbReference type="EMBL" id="KAJ4469334.1"/>
    </source>
</evidence>
<evidence type="ECO:0000313" key="2">
    <source>
        <dbReference type="Proteomes" id="UP001150217"/>
    </source>
</evidence>
<comment type="caution">
    <text evidence="1">The sequence shown here is derived from an EMBL/GenBank/DDBJ whole genome shotgun (WGS) entry which is preliminary data.</text>
</comment>
<name>A0ABQ8V320_9AGAR</name>
<dbReference type="InterPro" id="IPR011333">
    <property type="entry name" value="SKP1/BTB/POZ_sf"/>
</dbReference>
<sequence length="223" mass="25392">MSNPGTLDTDDMIEWEPAAARTSSYFNAPDADVTIRSSDNVYFKLHRKYLECSTAAFPPAELVTDAKEIVHLTEGGDTLEILFQAIYPRPFPSLKDLKFDEIMLLAEAAEKYQVFSMIYACKIHLREVLYPSCSSWCYDVSSLQSKRRQLLTHAVKHDDLEMVRELQPLLINIPLSEVADILPYESFKSWSLQREKFLIEALGSKRARQLPVSTSNPIMAVLL</sequence>